<organism evidence="2 3">
    <name type="scientific">Protea cynaroides</name>
    <dbReference type="NCBI Taxonomy" id="273540"/>
    <lineage>
        <taxon>Eukaryota</taxon>
        <taxon>Viridiplantae</taxon>
        <taxon>Streptophyta</taxon>
        <taxon>Embryophyta</taxon>
        <taxon>Tracheophyta</taxon>
        <taxon>Spermatophyta</taxon>
        <taxon>Magnoliopsida</taxon>
        <taxon>Proteales</taxon>
        <taxon>Proteaceae</taxon>
        <taxon>Protea</taxon>
    </lineage>
</organism>
<accession>A0A9Q0KNK7</accession>
<dbReference type="Proteomes" id="UP001141806">
    <property type="component" value="Unassembled WGS sequence"/>
</dbReference>
<name>A0A9Q0KNK7_9MAGN</name>
<feature type="region of interest" description="Disordered" evidence="1">
    <location>
        <begin position="237"/>
        <end position="258"/>
    </location>
</feature>
<dbReference type="EMBL" id="JAMYWD010000004">
    <property type="protein sequence ID" value="KAJ4973968.1"/>
    <property type="molecule type" value="Genomic_DNA"/>
</dbReference>
<reference evidence="2" key="1">
    <citation type="journal article" date="2023" name="Plant J.">
        <title>The genome of the king protea, Protea cynaroides.</title>
        <authorList>
            <person name="Chang J."/>
            <person name="Duong T.A."/>
            <person name="Schoeman C."/>
            <person name="Ma X."/>
            <person name="Roodt D."/>
            <person name="Barker N."/>
            <person name="Li Z."/>
            <person name="Van de Peer Y."/>
            <person name="Mizrachi E."/>
        </authorList>
    </citation>
    <scope>NUCLEOTIDE SEQUENCE</scope>
    <source>
        <tissue evidence="2">Young leaves</tissue>
    </source>
</reference>
<keyword evidence="3" id="KW-1185">Reference proteome</keyword>
<gene>
    <name evidence="2" type="ORF">NE237_007142</name>
</gene>
<comment type="caution">
    <text evidence="2">The sequence shown here is derived from an EMBL/GenBank/DDBJ whole genome shotgun (WGS) entry which is preliminary data.</text>
</comment>
<dbReference type="OrthoDB" id="1751184at2759"/>
<evidence type="ECO:0000256" key="1">
    <source>
        <dbReference type="SAM" id="MobiDB-lite"/>
    </source>
</evidence>
<evidence type="ECO:0000313" key="2">
    <source>
        <dbReference type="EMBL" id="KAJ4973968.1"/>
    </source>
</evidence>
<protein>
    <submittedName>
        <fullName evidence="2">Uncharacterized protein</fullName>
    </submittedName>
</protein>
<dbReference type="AlphaFoldDB" id="A0A9Q0KNK7"/>
<proteinExistence type="predicted"/>
<evidence type="ECO:0000313" key="3">
    <source>
        <dbReference type="Proteomes" id="UP001141806"/>
    </source>
</evidence>
<sequence>MQMQQQQQLLQDAGYVFTSQMDHQQHQQQQQQQQFIPAGTHYIHHHATGPVPISSYYPLYPSAQQQQLQQQHPHQLDQQYPMYFLPVRQTQAYNLPVQSNLVDVPTVQSSRPPTPPNPVMVPPSAAAAAAAYKEPAAPVYPPRSAAPGKSELPANMYRTAAAAAPPLIHMPSDQHQHQILGYHQMHHPSQSNVVAAAGAANYAYEFADPTHAQYYYAQPSAATYQTMTAAAAVGMSEASSQLPTESSKQQQIRTTQAL</sequence>